<proteinExistence type="predicted"/>
<sequence>MENVLNLNNSNDGNRIKQGDLSHMRYILTDANSDDLNLNGKPAKVYLTDSTGVKYIYDTTVKQSDNAYVCDVVINQIIPAGTYTLEIWVDNRYVFPSDSKTKIQVTESVIGRQIVNVETHNLWDDILAYGLKNGMIKQDSGSDFVIGNQPPTDKNKIWIDTGVSK</sequence>
<organism evidence="1">
    <name type="scientific">uncultured Caudovirales phage</name>
    <dbReference type="NCBI Taxonomy" id="2100421"/>
    <lineage>
        <taxon>Viruses</taxon>
        <taxon>Duplodnaviria</taxon>
        <taxon>Heunggongvirae</taxon>
        <taxon>Uroviricota</taxon>
        <taxon>Caudoviricetes</taxon>
        <taxon>Peduoviridae</taxon>
        <taxon>Maltschvirus</taxon>
        <taxon>Maltschvirus maltsch</taxon>
    </lineage>
</organism>
<name>A0A2H4J3H3_9CAUD</name>
<accession>A0A2H4J3H3</accession>
<dbReference type="EMBL" id="MF417885">
    <property type="protein sequence ID" value="ASN69059.1"/>
    <property type="molecule type" value="Genomic_DNA"/>
</dbReference>
<gene>
    <name evidence="1" type="ORF">3S9_21</name>
</gene>
<evidence type="ECO:0000313" key="1">
    <source>
        <dbReference type="EMBL" id="ASN69059.1"/>
    </source>
</evidence>
<reference evidence="1" key="1">
    <citation type="submission" date="2017-06" db="EMBL/GenBank/DDBJ databases">
        <title>Novel phages from South African skin metaviromes.</title>
        <authorList>
            <person name="van Zyl L.J."/>
            <person name="Abrahams Y."/>
            <person name="Stander E.A."/>
            <person name="Kirby B.M."/>
            <person name="Clavaud C."/>
            <person name="Farcet C."/>
            <person name="Breton L."/>
            <person name="Trindade M.I."/>
        </authorList>
    </citation>
    <scope>NUCLEOTIDE SEQUENCE</scope>
</reference>
<protein>
    <submittedName>
        <fullName evidence="1">Uncharacterized protein</fullName>
    </submittedName>
</protein>